<feature type="compositionally biased region" description="Basic and acidic residues" evidence="5">
    <location>
        <begin position="35"/>
        <end position="49"/>
    </location>
</feature>
<dbReference type="OrthoDB" id="10072587at2759"/>
<dbReference type="Ensembl" id="ENSPCLT00000000214.1">
    <property type="protein sequence ID" value="ENSPCLP00000000180.1"/>
    <property type="gene ID" value="ENSPCLG00000000124.1"/>
</dbReference>
<dbReference type="RefSeq" id="XP_031457952.1">
    <property type="nucleotide sequence ID" value="XM_031602092.1"/>
</dbReference>
<evidence type="ECO:0000313" key="8">
    <source>
        <dbReference type="Proteomes" id="UP000472261"/>
    </source>
</evidence>
<feature type="region of interest" description="Disordered" evidence="5">
    <location>
        <begin position="584"/>
        <end position="646"/>
    </location>
</feature>
<dbReference type="PANTHER" id="PTHR21584">
    <property type="entry name" value="DIFFERENTIAL DISPLAY AND ACTIVATED BY P53 DDA3 /G2 S PHASE EXPRESSED 1"/>
    <property type="match status" value="1"/>
</dbReference>
<feature type="compositionally biased region" description="Polar residues" evidence="5">
    <location>
        <begin position="271"/>
        <end position="281"/>
    </location>
</feature>
<reference evidence="7" key="2">
    <citation type="submission" date="2025-09" db="UniProtKB">
        <authorList>
            <consortium name="Ensembl"/>
        </authorList>
    </citation>
    <scope>IDENTIFICATION</scope>
</reference>
<keyword evidence="4" id="KW-0206">Cytoskeleton</keyword>
<evidence type="ECO:0000256" key="4">
    <source>
        <dbReference type="ARBA" id="ARBA00023212"/>
    </source>
</evidence>
<reference evidence="7" key="1">
    <citation type="submission" date="2025-08" db="UniProtKB">
        <authorList>
            <consortium name="Ensembl"/>
        </authorList>
    </citation>
    <scope>IDENTIFICATION</scope>
</reference>
<dbReference type="Proteomes" id="UP000472261">
    <property type="component" value="Unplaced"/>
</dbReference>
<dbReference type="GeneID" id="116234437"/>
<feature type="compositionally biased region" description="Polar residues" evidence="5">
    <location>
        <begin position="392"/>
        <end position="412"/>
    </location>
</feature>
<evidence type="ECO:0000256" key="5">
    <source>
        <dbReference type="SAM" id="MobiDB-lite"/>
    </source>
</evidence>
<dbReference type="CDD" id="cd21864">
    <property type="entry name" value="GTSE1_CTD"/>
    <property type="match status" value="1"/>
</dbReference>
<feature type="compositionally biased region" description="Polar residues" evidence="5">
    <location>
        <begin position="610"/>
        <end position="624"/>
    </location>
</feature>
<dbReference type="OMA" id="MTPKMMP"/>
<protein>
    <submittedName>
        <fullName evidence="7">G2 and S-phase expressed 1</fullName>
    </submittedName>
</protein>
<dbReference type="InterPro" id="IPR026657">
    <property type="entry name" value="DDA3/GTSE-1"/>
</dbReference>
<dbReference type="InterPro" id="IPR032768">
    <property type="entry name" value="GTSE1_N"/>
</dbReference>
<comment type="subcellular location">
    <subcellularLocation>
        <location evidence="1">Cytoplasm</location>
        <location evidence="1">Cytoskeleton</location>
    </subcellularLocation>
</comment>
<feature type="domain" description="G2 and S phase-expressed protein 1 N-terminal" evidence="6">
    <location>
        <begin position="63"/>
        <end position="201"/>
    </location>
</feature>
<accession>A0A669P056</accession>
<dbReference type="GO" id="GO:0005881">
    <property type="term" value="C:cytoplasmic microtubule"/>
    <property type="evidence" value="ECO:0007669"/>
    <property type="project" value="TreeGrafter"/>
</dbReference>
<feature type="compositionally biased region" description="Low complexity" evidence="5">
    <location>
        <begin position="365"/>
        <end position="386"/>
    </location>
</feature>
<evidence type="ECO:0000259" key="6">
    <source>
        <dbReference type="Pfam" id="PF15259"/>
    </source>
</evidence>
<gene>
    <name evidence="7" type="primary">GTSE1</name>
</gene>
<dbReference type="Pfam" id="PF15259">
    <property type="entry name" value="GTSE1_N"/>
    <property type="match status" value="1"/>
</dbReference>
<dbReference type="AlphaFoldDB" id="A0A669P056"/>
<dbReference type="KEGG" id="pcoc:116234437"/>
<keyword evidence="8" id="KW-1185">Reference proteome</keyword>
<dbReference type="GO" id="GO:0008017">
    <property type="term" value="F:microtubule binding"/>
    <property type="evidence" value="ECO:0007669"/>
    <property type="project" value="TreeGrafter"/>
</dbReference>
<organism evidence="7 8">
    <name type="scientific">Phasianus colchicus</name>
    <name type="common">Common pheasant</name>
    <dbReference type="NCBI Taxonomy" id="9054"/>
    <lineage>
        <taxon>Eukaryota</taxon>
        <taxon>Metazoa</taxon>
        <taxon>Chordata</taxon>
        <taxon>Craniata</taxon>
        <taxon>Vertebrata</taxon>
        <taxon>Euteleostomi</taxon>
        <taxon>Archelosauria</taxon>
        <taxon>Archosauria</taxon>
        <taxon>Dinosauria</taxon>
        <taxon>Saurischia</taxon>
        <taxon>Theropoda</taxon>
        <taxon>Coelurosauria</taxon>
        <taxon>Aves</taxon>
        <taxon>Neognathae</taxon>
        <taxon>Galloanserae</taxon>
        <taxon>Galliformes</taxon>
        <taxon>Phasianidae</taxon>
        <taxon>Phasianinae</taxon>
        <taxon>Phasianus</taxon>
    </lineage>
</organism>
<evidence type="ECO:0000256" key="3">
    <source>
        <dbReference type="ARBA" id="ARBA00022553"/>
    </source>
</evidence>
<proteinExistence type="predicted"/>
<keyword evidence="3" id="KW-0597">Phosphoprotein</keyword>
<evidence type="ECO:0000256" key="1">
    <source>
        <dbReference type="ARBA" id="ARBA00004245"/>
    </source>
</evidence>
<dbReference type="CTD" id="51512"/>
<sequence length="756" mass="81047">MRARVARHVSGARFQTRSRQRGAASRSAAPQEAMEEGRETALPRSGRVVEEKPSACMDVSDFPLLADEKFDFDLSFSPESGSEDEVFIGSLGHKEKCIAVSIEAKSAEKKEVLASDDKISWSPLIGDKFVEIFKEAHLVALRIESGSKSKENKVSQSEENGDETSEQFVEDLKSKMKILKSHHIEKSPRAVKRETYCVGDSPASMLLPSFQKESDKFLSGDKTHILHIPSDKSPVKGQADPMEIISSPLTQEQKTKEKNKKATGKLLMPKLSSTLGKSSMLTVEKAKPGKQTSISTKRDLTSVGSSEDLISDKSSAASDVFESSLSGSSSVQDKKVLPAPNKPGLKKTHLKLPGVASGLARKSTSSSSSVSSVSSNLNSSLPISPIGKNGKLNATSKAGVSGSKPSSSTNRPSLVRPTRVSSLQAVNTERSSKQARSASTPKIPSAASLAKSSASALTVPSEPEGSGIQRLRSLPSQQKLCQQNKNGNTTKGSLCPKPRARLLSVPAGQTQVPVKAGDITPNKSATKATPSLGLTFCGKVGSAMAVSTPLKASEDGIFQIPCERRVSITPASLRRSALPTPVRRISGFPAATPKTTPRTVFSPHVESVRRSSSFSTRKTLTAGSKQVKETRSSSSEDDPSPPPVLPLMLDFSPEKAVTEIVEDKLKESEVQNQLAEERQTKEILLVDIGADNSLPQTLECGSRPLIDLSNTPEVNKVIPLKPMFSEQIKLIDLSSPLITLSPDINRENLDSPLLKF</sequence>
<feature type="compositionally biased region" description="Polar residues" evidence="5">
    <location>
        <begin position="419"/>
        <end position="442"/>
    </location>
</feature>
<feature type="region of interest" description="Disordered" evidence="5">
    <location>
        <begin position="1"/>
        <end position="49"/>
    </location>
</feature>
<keyword evidence="2" id="KW-0963">Cytoplasm</keyword>
<name>A0A669P056_PHACC</name>
<evidence type="ECO:0000256" key="2">
    <source>
        <dbReference type="ARBA" id="ARBA00022490"/>
    </source>
</evidence>
<evidence type="ECO:0000313" key="7">
    <source>
        <dbReference type="Ensembl" id="ENSPCLP00000000180.1"/>
    </source>
</evidence>
<dbReference type="PANTHER" id="PTHR21584:SF10">
    <property type="entry name" value="G2 AND S PHASE-EXPRESSED PROTEIN 1"/>
    <property type="match status" value="1"/>
</dbReference>
<feature type="region of interest" description="Disordered" evidence="5">
    <location>
        <begin position="244"/>
        <end position="447"/>
    </location>
</feature>